<feature type="compositionally biased region" description="Basic and acidic residues" evidence="1">
    <location>
        <begin position="44"/>
        <end position="53"/>
    </location>
</feature>
<dbReference type="Gramene" id="LPERR10G02810.1">
    <property type="protein sequence ID" value="LPERR10G02810.1"/>
    <property type="gene ID" value="LPERR10G02810"/>
</dbReference>
<feature type="region of interest" description="Disordered" evidence="1">
    <location>
        <begin position="14"/>
        <end position="53"/>
    </location>
</feature>
<organism evidence="2 3">
    <name type="scientific">Leersia perrieri</name>
    <dbReference type="NCBI Taxonomy" id="77586"/>
    <lineage>
        <taxon>Eukaryota</taxon>
        <taxon>Viridiplantae</taxon>
        <taxon>Streptophyta</taxon>
        <taxon>Embryophyta</taxon>
        <taxon>Tracheophyta</taxon>
        <taxon>Spermatophyta</taxon>
        <taxon>Magnoliopsida</taxon>
        <taxon>Liliopsida</taxon>
        <taxon>Poales</taxon>
        <taxon>Poaceae</taxon>
        <taxon>BOP clade</taxon>
        <taxon>Oryzoideae</taxon>
        <taxon>Oryzeae</taxon>
        <taxon>Oryzinae</taxon>
        <taxon>Leersia</taxon>
    </lineage>
</organism>
<accession>A0A0D9XI54</accession>
<reference evidence="3" key="2">
    <citation type="submission" date="2013-12" db="EMBL/GenBank/DDBJ databases">
        <authorList>
            <person name="Yu Y."/>
            <person name="Lee S."/>
            <person name="de Baynast K."/>
            <person name="Wissotski M."/>
            <person name="Liu L."/>
            <person name="Talag J."/>
            <person name="Goicoechea J."/>
            <person name="Angelova A."/>
            <person name="Jetty R."/>
            <person name="Kudrna D."/>
            <person name="Golser W."/>
            <person name="Rivera L."/>
            <person name="Zhang J."/>
            <person name="Wing R."/>
        </authorList>
    </citation>
    <scope>NUCLEOTIDE SEQUENCE</scope>
</reference>
<evidence type="ECO:0000313" key="2">
    <source>
        <dbReference type="EnsemblPlants" id="LPERR10G02810.1"/>
    </source>
</evidence>
<reference evidence="2" key="3">
    <citation type="submission" date="2015-04" db="UniProtKB">
        <authorList>
            <consortium name="EnsemblPlants"/>
        </authorList>
    </citation>
    <scope>IDENTIFICATION</scope>
</reference>
<dbReference type="Proteomes" id="UP000032180">
    <property type="component" value="Chromosome 10"/>
</dbReference>
<dbReference type="AlphaFoldDB" id="A0A0D9XI54"/>
<dbReference type="HOGENOM" id="CLU_3071566_0_0_1"/>
<proteinExistence type="predicted"/>
<evidence type="ECO:0000313" key="3">
    <source>
        <dbReference type="Proteomes" id="UP000032180"/>
    </source>
</evidence>
<reference evidence="2 3" key="1">
    <citation type="submission" date="2012-08" db="EMBL/GenBank/DDBJ databases">
        <title>Oryza genome evolution.</title>
        <authorList>
            <person name="Wing R.A."/>
        </authorList>
    </citation>
    <scope>NUCLEOTIDE SEQUENCE</scope>
</reference>
<protein>
    <submittedName>
        <fullName evidence="2">Uncharacterized protein</fullName>
    </submittedName>
</protein>
<sequence>MVITTTSLGENFCVGPTETSSRTQATGARHVEAGRGLRRSSPLLREKTPGEEP</sequence>
<feature type="compositionally biased region" description="Polar residues" evidence="1">
    <location>
        <begin position="17"/>
        <end position="26"/>
    </location>
</feature>
<keyword evidence="3" id="KW-1185">Reference proteome</keyword>
<name>A0A0D9XI54_9ORYZ</name>
<evidence type="ECO:0000256" key="1">
    <source>
        <dbReference type="SAM" id="MobiDB-lite"/>
    </source>
</evidence>
<dbReference type="EnsemblPlants" id="LPERR10G02810.1">
    <property type="protein sequence ID" value="LPERR10G02810.1"/>
    <property type="gene ID" value="LPERR10G02810"/>
</dbReference>